<evidence type="ECO:0000313" key="2">
    <source>
        <dbReference type="Proteomes" id="UP000233469"/>
    </source>
</evidence>
<dbReference type="EMBL" id="LLXL01000322">
    <property type="protein sequence ID" value="PKK74142.1"/>
    <property type="molecule type" value="Genomic_DNA"/>
</dbReference>
<dbReference type="AlphaFoldDB" id="A0A2N1NJN7"/>
<name>A0A2N1NJN7_9GLOM</name>
<evidence type="ECO:0000313" key="1">
    <source>
        <dbReference type="EMBL" id="PKK74142.1"/>
    </source>
</evidence>
<reference evidence="1 2" key="2">
    <citation type="submission" date="2017-10" db="EMBL/GenBank/DDBJ databases">
        <title>Extensive intraspecific genome diversity in a model arbuscular mycorrhizal fungus.</title>
        <authorList>
            <person name="Chen E.C.H."/>
            <person name="Morin E."/>
            <person name="Baudet D."/>
            <person name="Noel J."/>
            <person name="Ndikumana S."/>
            <person name="Charron P."/>
            <person name="St-Onge C."/>
            <person name="Giorgi J."/>
            <person name="Grigoriev I.V."/>
            <person name="Roux C."/>
            <person name="Martin F.M."/>
            <person name="Corradi N."/>
        </authorList>
    </citation>
    <scope>NUCLEOTIDE SEQUENCE [LARGE SCALE GENOMIC DNA]</scope>
    <source>
        <strain evidence="1 2">C2</strain>
    </source>
</reference>
<reference evidence="1 2" key="1">
    <citation type="submission" date="2016-04" db="EMBL/GenBank/DDBJ databases">
        <title>Genome analyses suggest a sexual origin of heterokaryosis in a supposedly ancient asexual fungus.</title>
        <authorList>
            <person name="Ropars J."/>
            <person name="Sedzielewska K."/>
            <person name="Noel J."/>
            <person name="Charron P."/>
            <person name="Farinelli L."/>
            <person name="Marton T."/>
            <person name="Kruger M."/>
            <person name="Pelin A."/>
            <person name="Brachmann A."/>
            <person name="Corradi N."/>
        </authorList>
    </citation>
    <scope>NUCLEOTIDE SEQUENCE [LARGE SCALE GENOMIC DNA]</scope>
    <source>
        <strain evidence="1 2">C2</strain>
    </source>
</reference>
<dbReference type="VEuPathDB" id="FungiDB:FUN_001040"/>
<dbReference type="VEuPathDB" id="FungiDB:RhiirFUN_022357"/>
<sequence length="162" mass="18070">MALLRLNNQGAEYDNPVIESEKPTVNISVRLSTANISIFQLNDNPYKPSLLRQTFSEESKLCTVESNNYTGHIPIFSSTFNQPNSSYHVVIEPLLGINEKTWMLSENIKIYISLLYFGLFKTGQHSDSITGLCTIFSAIDILAINTLTSNLFGLKVFSALLS</sequence>
<accession>A0A2N1NJN7</accession>
<organism evidence="1 2">
    <name type="scientific">Rhizophagus irregularis</name>
    <dbReference type="NCBI Taxonomy" id="588596"/>
    <lineage>
        <taxon>Eukaryota</taxon>
        <taxon>Fungi</taxon>
        <taxon>Fungi incertae sedis</taxon>
        <taxon>Mucoromycota</taxon>
        <taxon>Glomeromycotina</taxon>
        <taxon>Glomeromycetes</taxon>
        <taxon>Glomerales</taxon>
        <taxon>Glomeraceae</taxon>
        <taxon>Rhizophagus</taxon>
    </lineage>
</organism>
<gene>
    <name evidence="1" type="ORF">RhiirC2_847066</name>
</gene>
<protein>
    <submittedName>
        <fullName evidence="1">Uncharacterized protein</fullName>
    </submittedName>
</protein>
<dbReference type="VEuPathDB" id="FungiDB:RhiirA1_540726"/>
<dbReference type="Proteomes" id="UP000233469">
    <property type="component" value="Unassembled WGS sequence"/>
</dbReference>
<comment type="caution">
    <text evidence="1">The sequence shown here is derived from an EMBL/GenBank/DDBJ whole genome shotgun (WGS) entry which is preliminary data.</text>
</comment>
<proteinExistence type="predicted"/>